<evidence type="ECO:0000259" key="3">
    <source>
        <dbReference type="PROSITE" id="PS50994"/>
    </source>
</evidence>
<feature type="region of interest" description="Disordered" evidence="2">
    <location>
        <begin position="401"/>
        <end position="435"/>
    </location>
</feature>
<gene>
    <name evidence="4" type="ORF">B0X71_14495</name>
</gene>
<keyword evidence="5" id="KW-1185">Reference proteome</keyword>
<name>A0A1Q2L2S6_9BACL</name>
<dbReference type="PANTHER" id="PTHR35004:SF8">
    <property type="entry name" value="TRANSPOSASE RV3428C-RELATED"/>
    <property type="match status" value="1"/>
</dbReference>
<comment type="similarity">
    <text evidence="1">Belongs to the transposase IS21/IS408/IS1162 family.</text>
</comment>
<dbReference type="InterPro" id="IPR012337">
    <property type="entry name" value="RNaseH-like_sf"/>
</dbReference>
<evidence type="ECO:0000313" key="4">
    <source>
        <dbReference type="EMBL" id="AQQ54192.1"/>
    </source>
</evidence>
<dbReference type="AlphaFoldDB" id="A0A1Q2L2S6"/>
<sequence>MAKSGVTLSLLYHEYTAACRNSREIPCSYRQFCRFYRQFAMTTKATMRIKRKPGEILEVDWAGQTAELQDPVTGEIAPAYVFVTALPCSQYAYVEAFQSMDAESWIAGHQNAFRFFGGVTRTIVPDNLKTGVEKSSRSEPVINRTYQEMAEHYQTVVIPARVGRPKDKPSVEGAVGIISTWIIASLRNETFFSLRELNAAIQEKLKEFNERPFQKRKGNRLTAFLEEEKFALLPLPTLPYELATWQKMTVQYDYHIHVEKMYYSVPYEYIKHVVDVRITRTMIEVFFNNFRIASHKRYYGNEGHPTTVSEHMPAQHQQYVDFNRDYFLEWAKTAGPYTETTMKAILAAYRVEKQALKSCLALTKLADQYSIERVETACGRALDYSPRPNLTSIKTILKTGQDRLQSSESDSTEKNQATSSHGYTRGAAYFGRKEK</sequence>
<dbReference type="EMBL" id="CP019640">
    <property type="protein sequence ID" value="AQQ54192.1"/>
    <property type="molecule type" value="Genomic_DNA"/>
</dbReference>
<evidence type="ECO:0000256" key="2">
    <source>
        <dbReference type="SAM" id="MobiDB-lite"/>
    </source>
</evidence>
<dbReference type="GO" id="GO:0015074">
    <property type="term" value="P:DNA integration"/>
    <property type="evidence" value="ECO:0007669"/>
    <property type="project" value="InterPro"/>
</dbReference>
<dbReference type="NCBIfam" id="NF033546">
    <property type="entry name" value="transpos_IS21"/>
    <property type="match status" value="1"/>
</dbReference>
<accession>A0A1Q2L2S6</accession>
<protein>
    <submittedName>
        <fullName evidence="4">Transposase</fullName>
    </submittedName>
</protein>
<evidence type="ECO:0000256" key="1">
    <source>
        <dbReference type="ARBA" id="ARBA00009277"/>
    </source>
</evidence>
<evidence type="ECO:0000313" key="5">
    <source>
        <dbReference type="Proteomes" id="UP000188184"/>
    </source>
</evidence>
<dbReference type="PANTHER" id="PTHR35004">
    <property type="entry name" value="TRANSPOSASE RV3428C-RELATED"/>
    <property type="match status" value="1"/>
</dbReference>
<dbReference type="PROSITE" id="PS50994">
    <property type="entry name" value="INTEGRASE"/>
    <property type="match status" value="1"/>
</dbReference>
<dbReference type="GO" id="GO:0003676">
    <property type="term" value="F:nucleic acid binding"/>
    <property type="evidence" value="ECO:0007669"/>
    <property type="project" value="InterPro"/>
</dbReference>
<organism evidence="4 5">
    <name type="scientific">Planococcus lenghuensis</name>
    <dbReference type="NCBI Taxonomy" id="2213202"/>
    <lineage>
        <taxon>Bacteria</taxon>
        <taxon>Bacillati</taxon>
        <taxon>Bacillota</taxon>
        <taxon>Bacilli</taxon>
        <taxon>Bacillales</taxon>
        <taxon>Caryophanaceae</taxon>
        <taxon>Planococcus</taxon>
    </lineage>
</organism>
<feature type="compositionally biased region" description="Polar residues" evidence="2">
    <location>
        <begin position="402"/>
        <end position="422"/>
    </location>
</feature>
<reference evidence="4 5" key="1">
    <citation type="submission" date="2017-02" db="EMBL/GenBank/DDBJ databases">
        <title>The complete genomic sequence of a novel cold adapted crude oil-degrading bacterium Planococcus qaidamina Y42.</title>
        <authorList>
            <person name="Yang R."/>
        </authorList>
    </citation>
    <scope>NUCLEOTIDE SEQUENCE [LARGE SCALE GENOMIC DNA]</scope>
    <source>
        <strain evidence="4 5">Y42</strain>
    </source>
</reference>
<dbReference type="Pfam" id="PF00665">
    <property type="entry name" value="rve"/>
    <property type="match status" value="1"/>
</dbReference>
<proteinExistence type="inferred from homology"/>
<dbReference type="InterPro" id="IPR001584">
    <property type="entry name" value="Integrase_cat-core"/>
</dbReference>
<dbReference type="KEGG" id="pmar:B0X71_14495"/>
<dbReference type="SUPFAM" id="SSF53098">
    <property type="entry name" value="Ribonuclease H-like"/>
    <property type="match status" value="1"/>
</dbReference>
<dbReference type="Pfam" id="PF22483">
    <property type="entry name" value="Mu-transpos_C_2"/>
    <property type="match status" value="1"/>
</dbReference>
<dbReference type="Gene3D" id="3.30.420.10">
    <property type="entry name" value="Ribonuclease H-like superfamily/Ribonuclease H"/>
    <property type="match status" value="1"/>
</dbReference>
<dbReference type="InterPro" id="IPR036397">
    <property type="entry name" value="RNaseH_sf"/>
</dbReference>
<dbReference type="InterPro" id="IPR054353">
    <property type="entry name" value="IstA-like_C"/>
</dbReference>
<feature type="domain" description="Integrase catalytic" evidence="3">
    <location>
        <begin position="49"/>
        <end position="234"/>
    </location>
</feature>
<dbReference type="Proteomes" id="UP000188184">
    <property type="component" value="Chromosome"/>
</dbReference>